<dbReference type="PANTHER" id="PTHR12277">
    <property type="entry name" value="ALPHA/BETA HYDROLASE DOMAIN-CONTAINING PROTEIN"/>
    <property type="match status" value="1"/>
</dbReference>
<dbReference type="SUPFAM" id="SSF53474">
    <property type="entry name" value="alpha/beta-Hydrolases"/>
    <property type="match status" value="1"/>
</dbReference>
<accession>A0A8S2W5L8</accession>
<gene>
    <name evidence="2" type="ORF">SMN809_LOCUS31691</name>
</gene>
<proteinExistence type="predicted"/>
<dbReference type="PANTHER" id="PTHR12277:SF81">
    <property type="entry name" value="PROTEIN ABHD13"/>
    <property type="match status" value="1"/>
</dbReference>
<feature type="domain" description="Dienelactone hydrolase" evidence="1">
    <location>
        <begin position="42"/>
        <end position="179"/>
    </location>
</feature>
<reference evidence="2" key="1">
    <citation type="submission" date="2021-02" db="EMBL/GenBank/DDBJ databases">
        <authorList>
            <person name="Nowell W R."/>
        </authorList>
    </citation>
    <scope>NUCLEOTIDE SEQUENCE</scope>
</reference>
<dbReference type="InterPro" id="IPR002925">
    <property type="entry name" value="Dienelactn_hydro"/>
</dbReference>
<dbReference type="InterPro" id="IPR029058">
    <property type="entry name" value="AB_hydrolase_fold"/>
</dbReference>
<evidence type="ECO:0000313" key="3">
    <source>
        <dbReference type="Proteomes" id="UP000676336"/>
    </source>
</evidence>
<evidence type="ECO:0000259" key="1">
    <source>
        <dbReference type="Pfam" id="PF01738"/>
    </source>
</evidence>
<dbReference type="Pfam" id="PF01738">
    <property type="entry name" value="DLH"/>
    <property type="match status" value="1"/>
</dbReference>
<dbReference type="Gene3D" id="3.40.50.1820">
    <property type="entry name" value="alpha/beta hydrolase"/>
    <property type="match status" value="1"/>
</dbReference>
<dbReference type="EMBL" id="CAJOBI010064175">
    <property type="protein sequence ID" value="CAF4428423.1"/>
    <property type="molecule type" value="Genomic_DNA"/>
</dbReference>
<dbReference type="GO" id="GO:0016020">
    <property type="term" value="C:membrane"/>
    <property type="evidence" value="ECO:0007669"/>
    <property type="project" value="TreeGrafter"/>
</dbReference>
<sequence>MTTCDALQNANLLYRTCNINILLFDYRGYGKSTGAPSEAGLYTDALAVYNYVRKRNDLDQNKIFLFGRSLGGAVALNLASQLSQTNATPPLYAVIVENTFTSIPDMAKRLFQVSVLDYVPNWCYKNVYPSLSKMRSIKVPILFLSGGQDELVPSQMMEKLHEECKSSKKQLAVFPDGQHNTTWLSHDYTSRIRKFLAECSTSMPTESSTSTDLI</sequence>
<organism evidence="2 3">
    <name type="scientific">Rotaria magnacalcarata</name>
    <dbReference type="NCBI Taxonomy" id="392030"/>
    <lineage>
        <taxon>Eukaryota</taxon>
        <taxon>Metazoa</taxon>
        <taxon>Spiralia</taxon>
        <taxon>Gnathifera</taxon>
        <taxon>Rotifera</taxon>
        <taxon>Eurotatoria</taxon>
        <taxon>Bdelloidea</taxon>
        <taxon>Philodinida</taxon>
        <taxon>Philodinidae</taxon>
        <taxon>Rotaria</taxon>
    </lineage>
</organism>
<dbReference type="AlphaFoldDB" id="A0A8S2W5L8"/>
<dbReference type="Proteomes" id="UP000676336">
    <property type="component" value="Unassembled WGS sequence"/>
</dbReference>
<evidence type="ECO:0000313" key="2">
    <source>
        <dbReference type="EMBL" id="CAF4428423.1"/>
    </source>
</evidence>
<protein>
    <recommendedName>
        <fullName evidence="1">Dienelactone hydrolase domain-containing protein</fullName>
    </recommendedName>
</protein>
<dbReference type="GO" id="GO:0008474">
    <property type="term" value="F:palmitoyl-(protein) hydrolase activity"/>
    <property type="evidence" value="ECO:0007669"/>
    <property type="project" value="TreeGrafter"/>
</dbReference>
<comment type="caution">
    <text evidence="2">The sequence shown here is derived from an EMBL/GenBank/DDBJ whole genome shotgun (WGS) entry which is preliminary data.</text>
</comment>
<name>A0A8S2W5L8_9BILA</name>